<proteinExistence type="inferred from homology"/>
<keyword evidence="3 6" id="KW-0479">Metal-binding</keyword>
<evidence type="ECO:0000256" key="1">
    <source>
        <dbReference type="ARBA" id="ARBA00001971"/>
    </source>
</evidence>
<keyword evidence="5" id="KW-0843">Virulence</keyword>
<dbReference type="GO" id="GO:0016705">
    <property type="term" value="F:oxidoreductase activity, acting on paired donors, with incorporation or reduction of molecular oxygen"/>
    <property type="evidence" value="ECO:0007669"/>
    <property type="project" value="InterPro"/>
</dbReference>
<evidence type="ECO:0000313" key="9">
    <source>
        <dbReference type="Proteomes" id="UP000249056"/>
    </source>
</evidence>
<dbReference type="InterPro" id="IPR017972">
    <property type="entry name" value="Cyt_P450_CS"/>
</dbReference>
<name>A0A395IM33_9HELO</name>
<keyword evidence="7" id="KW-0503">Monooxygenase</keyword>
<organism evidence="8 9">
    <name type="scientific">Monilinia fructigena</name>
    <dbReference type="NCBI Taxonomy" id="38457"/>
    <lineage>
        <taxon>Eukaryota</taxon>
        <taxon>Fungi</taxon>
        <taxon>Dikarya</taxon>
        <taxon>Ascomycota</taxon>
        <taxon>Pezizomycotina</taxon>
        <taxon>Leotiomycetes</taxon>
        <taxon>Helotiales</taxon>
        <taxon>Sclerotiniaceae</taxon>
        <taxon>Monilinia</taxon>
    </lineage>
</organism>
<accession>A0A395IM33</accession>
<dbReference type="Gene3D" id="1.10.630.10">
    <property type="entry name" value="Cytochrome P450"/>
    <property type="match status" value="1"/>
</dbReference>
<keyword evidence="7" id="KW-0560">Oxidoreductase</keyword>
<comment type="caution">
    <text evidence="8">The sequence shown here is derived from an EMBL/GenBank/DDBJ whole genome shotgun (WGS) entry which is preliminary data.</text>
</comment>
<comment type="similarity">
    <text evidence="2 7">Belongs to the cytochrome P450 family.</text>
</comment>
<protein>
    <recommendedName>
        <fullName evidence="10">Cytochrome P450</fullName>
    </recommendedName>
</protein>
<dbReference type="GO" id="GO:0020037">
    <property type="term" value="F:heme binding"/>
    <property type="evidence" value="ECO:0007669"/>
    <property type="project" value="InterPro"/>
</dbReference>
<evidence type="ECO:0000256" key="3">
    <source>
        <dbReference type="ARBA" id="ARBA00022723"/>
    </source>
</evidence>
<dbReference type="InterPro" id="IPR050121">
    <property type="entry name" value="Cytochrome_P450_monoxygenase"/>
</dbReference>
<keyword evidence="9" id="KW-1185">Reference proteome</keyword>
<dbReference type="SUPFAM" id="SSF48264">
    <property type="entry name" value="Cytochrome P450"/>
    <property type="match status" value="1"/>
</dbReference>
<dbReference type="EMBL" id="QKRW01000032">
    <property type="protein sequence ID" value="RAL61330.1"/>
    <property type="molecule type" value="Genomic_DNA"/>
</dbReference>
<keyword evidence="6 7" id="KW-0349">Heme</keyword>
<dbReference type="GO" id="GO:0004497">
    <property type="term" value="F:monooxygenase activity"/>
    <property type="evidence" value="ECO:0007669"/>
    <property type="project" value="UniProtKB-KW"/>
</dbReference>
<evidence type="ECO:0000256" key="2">
    <source>
        <dbReference type="ARBA" id="ARBA00010617"/>
    </source>
</evidence>
<dbReference type="AlphaFoldDB" id="A0A395IM33"/>
<evidence type="ECO:0008006" key="10">
    <source>
        <dbReference type="Google" id="ProtNLM"/>
    </source>
</evidence>
<dbReference type="InterPro" id="IPR036396">
    <property type="entry name" value="Cyt_P450_sf"/>
</dbReference>
<dbReference type="OrthoDB" id="3934656at2759"/>
<comment type="cofactor">
    <cofactor evidence="1 6">
        <name>heme</name>
        <dbReference type="ChEBI" id="CHEBI:30413"/>
    </cofactor>
</comment>
<evidence type="ECO:0000313" key="8">
    <source>
        <dbReference type="EMBL" id="RAL61330.1"/>
    </source>
</evidence>
<dbReference type="PRINTS" id="PR00385">
    <property type="entry name" value="P450"/>
</dbReference>
<dbReference type="GO" id="GO:0005506">
    <property type="term" value="F:iron ion binding"/>
    <property type="evidence" value="ECO:0007669"/>
    <property type="project" value="InterPro"/>
</dbReference>
<dbReference type="PROSITE" id="PS00086">
    <property type="entry name" value="CYTOCHROME_P450"/>
    <property type="match status" value="1"/>
</dbReference>
<dbReference type="PRINTS" id="PR00463">
    <property type="entry name" value="EP450I"/>
</dbReference>
<dbReference type="PANTHER" id="PTHR24305:SF232">
    <property type="entry name" value="P450, PUTATIVE (EUROFUNG)-RELATED"/>
    <property type="match status" value="1"/>
</dbReference>
<dbReference type="Pfam" id="PF00067">
    <property type="entry name" value="p450"/>
    <property type="match status" value="1"/>
</dbReference>
<dbReference type="InterPro" id="IPR002401">
    <property type="entry name" value="Cyt_P450_E_grp-I"/>
</dbReference>
<reference evidence="8 9" key="1">
    <citation type="submission" date="2018-06" db="EMBL/GenBank/DDBJ databases">
        <title>Genome Sequence of the Brown Rot Fungal Pathogen Monilinia fructigena.</title>
        <authorList>
            <person name="Landi L."/>
            <person name="De Miccolis Angelini R.M."/>
            <person name="Pollastro S."/>
            <person name="Abate D."/>
            <person name="Faretra F."/>
            <person name="Romanazzi G."/>
        </authorList>
    </citation>
    <scope>NUCLEOTIDE SEQUENCE [LARGE SCALE GENOMIC DNA]</scope>
    <source>
        <strain evidence="8 9">Mfrg269</strain>
    </source>
</reference>
<dbReference type="PANTHER" id="PTHR24305">
    <property type="entry name" value="CYTOCHROME P450"/>
    <property type="match status" value="1"/>
</dbReference>
<evidence type="ECO:0000256" key="6">
    <source>
        <dbReference type="PIRSR" id="PIRSR602401-1"/>
    </source>
</evidence>
<gene>
    <name evidence="8" type="ORF">DID88_009466</name>
</gene>
<evidence type="ECO:0000256" key="4">
    <source>
        <dbReference type="ARBA" id="ARBA00023004"/>
    </source>
</evidence>
<sequence length="439" mass="49768">MKKYGRNVPIRVSPEMLLFPKPSALKEIYRDRSLNNKSKFYGTGAFGPPHLFTTLSEKDHTPLRKALGAAPWAIGDIRHNWEDRIDEQILLFTKIITEKAKGGNSIVLSDKVAEFAADIMTMFSFNEPWGFIENSRDERHLLHSWREGLDFIGFSARFTFFRKHIIHLPGLASWFLPRLSNHSGIGYLMKQADDQIRNREYEISQGVYPENPDFLQYCLDSRIDGEPLTSTQKRSHVTLLIQAGADTTATALGSTLRFLAITPGSLTKTLNEIRKAEERNLLSTPIKDEETRAHLPYIVGAVKEGLRLNPSAPNWFPRVVPPEGKIIDGVFVPGGMDVTSNAMVVQRDPDLFGPDPDSFRPERWMEEGKDVELEHGMFVWGVGPRVCLGKDIAWMEMFKLIPEIIRNFDIEVLNEGKYVCAGGISYNENFVVKLHPRAL</sequence>
<dbReference type="Proteomes" id="UP000249056">
    <property type="component" value="Unassembled WGS sequence"/>
</dbReference>
<keyword evidence="4 6" id="KW-0408">Iron</keyword>
<evidence type="ECO:0000256" key="7">
    <source>
        <dbReference type="RuleBase" id="RU000461"/>
    </source>
</evidence>
<feature type="binding site" description="axial binding residue" evidence="6">
    <location>
        <position position="387"/>
    </location>
    <ligand>
        <name>heme</name>
        <dbReference type="ChEBI" id="CHEBI:30413"/>
    </ligand>
    <ligandPart>
        <name>Fe</name>
        <dbReference type="ChEBI" id="CHEBI:18248"/>
    </ligandPart>
</feature>
<dbReference type="InterPro" id="IPR001128">
    <property type="entry name" value="Cyt_P450"/>
</dbReference>
<evidence type="ECO:0000256" key="5">
    <source>
        <dbReference type="ARBA" id="ARBA00023026"/>
    </source>
</evidence>